<keyword evidence="2" id="KW-1185">Reference proteome</keyword>
<reference evidence="1 2" key="1">
    <citation type="submission" date="2023-09" db="EMBL/GenBank/DDBJ databases">
        <title>Nesidiocoris tenuis whole genome shotgun sequence.</title>
        <authorList>
            <person name="Shibata T."/>
            <person name="Shimoda M."/>
            <person name="Kobayashi T."/>
            <person name="Uehara T."/>
        </authorList>
    </citation>
    <scope>NUCLEOTIDE SEQUENCE [LARGE SCALE GENOMIC DNA]</scope>
    <source>
        <strain evidence="1 2">Japan</strain>
    </source>
</reference>
<gene>
    <name evidence="1" type="ORF">NTJ_13458</name>
</gene>
<proteinExistence type="predicted"/>
<name>A0ABN7B8E1_9HEMI</name>
<dbReference type="Proteomes" id="UP001307889">
    <property type="component" value="Chromosome 12"/>
</dbReference>
<protein>
    <submittedName>
        <fullName evidence="1">Uncharacterized protein</fullName>
    </submittedName>
</protein>
<evidence type="ECO:0000313" key="2">
    <source>
        <dbReference type="Proteomes" id="UP001307889"/>
    </source>
</evidence>
<organism evidence="1 2">
    <name type="scientific">Nesidiocoris tenuis</name>
    <dbReference type="NCBI Taxonomy" id="355587"/>
    <lineage>
        <taxon>Eukaryota</taxon>
        <taxon>Metazoa</taxon>
        <taxon>Ecdysozoa</taxon>
        <taxon>Arthropoda</taxon>
        <taxon>Hexapoda</taxon>
        <taxon>Insecta</taxon>
        <taxon>Pterygota</taxon>
        <taxon>Neoptera</taxon>
        <taxon>Paraneoptera</taxon>
        <taxon>Hemiptera</taxon>
        <taxon>Heteroptera</taxon>
        <taxon>Panheteroptera</taxon>
        <taxon>Cimicomorpha</taxon>
        <taxon>Miridae</taxon>
        <taxon>Dicyphina</taxon>
        <taxon>Nesidiocoris</taxon>
    </lineage>
</organism>
<accession>A0ABN7B8E1</accession>
<evidence type="ECO:0000313" key="1">
    <source>
        <dbReference type="EMBL" id="BET00642.1"/>
    </source>
</evidence>
<dbReference type="EMBL" id="AP028920">
    <property type="protein sequence ID" value="BET00642.1"/>
    <property type="molecule type" value="Genomic_DNA"/>
</dbReference>
<sequence length="107" mass="11481">MGEPLPGRLLLLRGMTRAVFHRSGGSKLDCSLGLIESLPGKSLPVRLSSGPGTGKARGCIMYGTTCFPDTGKTDRLLHRPASPPRLLLRKRSPGTAKAQRCGINYLH</sequence>